<accession>A0A671UPG8</accession>
<evidence type="ECO:0000313" key="8">
    <source>
        <dbReference type="Proteomes" id="UP000472265"/>
    </source>
</evidence>
<feature type="compositionally biased region" description="Basic and acidic residues" evidence="4">
    <location>
        <begin position="322"/>
        <end position="352"/>
    </location>
</feature>
<dbReference type="InterPro" id="IPR027417">
    <property type="entry name" value="P-loop_NTPase"/>
</dbReference>
<name>A0A671UPG8_SPAAU</name>
<evidence type="ECO:0000256" key="4">
    <source>
        <dbReference type="SAM" id="MobiDB-lite"/>
    </source>
</evidence>
<dbReference type="InParanoid" id="A0A671UPG8"/>
<keyword evidence="2" id="KW-0547">Nucleotide-binding</keyword>
<comment type="similarity">
    <text evidence="1">Belongs to the TRAFAC class TrmE-Era-EngA-EngB-Septin-like GTPase superfamily. AIG1/Toc34/Toc159-like paraseptin GTPase family. IAN subfamily.</text>
</comment>
<dbReference type="OMA" id="IRTEVEC"/>
<dbReference type="PROSITE" id="PS51720">
    <property type="entry name" value="G_AIG1"/>
    <property type="match status" value="1"/>
</dbReference>
<organism evidence="7 8">
    <name type="scientific">Sparus aurata</name>
    <name type="common">Gilthead sea bream</name>
    <dbReference type="NCBI Taxonomy" id="8175"/>
    <lineage>
        <taxon>Eukaryota</taxon>
        <taxon>Metazoa</taxon>
        <taxon>Chordata</taxon>
        <taxon>Craniata</taxon>
        <taxon>Vertebrata</taxon>
        <taxon>Euteleostomi</taxon>
        <taxon>Actinopterygii</taxon>
        <taxon>Neopterygii</taxon>
        <taxon>Teleostei</taxon>
        <taxon>Neoteleostei</taxon>
        <taxon>Acanthomorphata</taxon>
        <taxon>Eupercaria</taxon>
        <taxon>Spariformes</taxon>
        <taxon>Sparidae</taxon>
        <taxon>Sparus</taxon>
    </lineage>
</organism>
<evidence type="ECO:0000256" key="3">
    <source>
        <dbReference type="ARBA" id="ARBA00023134"/>
    </source>
</evidence>
<evidence type="ECO:0000259" key="6">
    <source>
        <dbReference type="PROSITE" id="PS51720"/>
    </source>
</evidence>
<dbReference type="GeneTree" id="ENSGT01150000286992"/>
<evidence type="ECO:0000256" key="2">
    <source>
        <dbReference type="ARBA" id="ARBA00022741"/>
    </source>
</evidence>
<dbReference type="Pfam" id="PF04548">
    <property type="entry name" value="AIG1"/>
    <property type="match status" value="1"/>
</dbReference>
<dbReference type="PANTHER" id="PTHR10903:SF62">
    <property type="entry name" value="GTPASE IMAP FAMILY MEMBER 4-LIKE-RELATED"/>
    <property type="match status" value="1"/>
</dbReference>
<sequence length="364" mass="40903">MKSEFVGARFFPTASHGLYTVATVTYSLPVPNTRRIVLLGKTGAGKSSLADTIFGEAKFQINDFNDLKTHCTQAETKSLNGKSITLIDMPGFFDGERSEEEMKPEIVRCITECAPGPHAFLIVLKMERFTDKEQEVINKICQLFSEDALKYAVVVFTHGDQLPEEIKIEKYVAQSEGLSDLVKKCGDRCCIVDNRYWKSSQGDEYRSNQFQVAELLNTIDKMVMANNGGYFTNEMLQEMENAIRTEVECIGKPSGHMTDEEIRKQAKISVFKKRFDSSLRTWFRRLVGFTFIAGGAAVSAGFGTRVISPDRQTIQEGQAEAASEKPGRSPKNQKDTITRSSEKKAGTLDKTKTNWHRRWGRQAT</sequence>
<dbReference type="PANTHER" id="PTHR10903">
    <property type="entry name" value="GTPASE, IMAP FAMILY MEMBER-RELATED"/>
    <property type="match status" value="1"/>
</dbReference>
<evidence type="ECO:0000256" key="5">
    <source>
        <dbReference type="SAM" id="Phobius"/>
    </source>
</evidence>
<keyword evidence="5" id="KW-0472">Membrane</keyword>
<protein>
    <recommendedName>
        <fullName evidence="6">AIG1-type G domain-containing protein</fullName>
    </recommendedName>
</protein>
<reference evidence="7" key="3">
    <citation type="submission" date="2025-09" db="UniProtKB">
        <authorList>
            <consortium name="Ensembl"/>
        </authorList>
    </citation>
    <scope>IDENTIFICATION</scope>
</reference>
<reference evidence="7" key="1">
    <citation type="submission" date="2021-04" db="EMBL/GenBank/DDBJ databases">
        <authorList>
            <consortium name="Wellcome Sanger Institute Data Sharing"/>
        </authorList>
    </citation>
    <scope>NUCLEOTIDE SEQUENCE [LARGE SCALE GENOMIC DNA]</scope>
</reference>
<dbReference type="SUPFAM" id="SSF52540">
    <property type="entry name" value="P-loop containing nucleoside triphosphate hydrolases"/>
    <property type="match status" value="1"/>
</dbReference>
<dbReference type="Proteomes" id="UP000472265">
    <property type="component" value="Chromosome 10"/>
</dbReference>
<dbReference type="Ensembl" id="ENSSAUT00010016800.1">
    <property type="protein sequence ID" value="ENSSAUP00010015849.1"/>
    <property type="gene ID" value="ENSSAUG00010007326.1"/>
</dbReference>
<evidence type="ECO:0000313" key="7">
    <source>
        <dbReference type="Ensembl" id="ENSSAUP00010015849.1"/>
    </source>
</evidence>
<keyword evidence="5" id="KW-0812">Transmembrane</keyword>
<feature type="compositionally biased region" description="Basic residues" evidence="4">
    <location>
        <begin position="353"/>
        <end position="364"/>
    </location>
</feature>
<evidence type="ECO:0000256" key="1">
    <source>
        <dbReference type="ARBA" id="ARBA00008535"/>
    </source>
</evidence>
<feature type="region of interest" description="Disordered" evidence="4">
    <location>
        <begin position="314"/>
        <end position="364"/>
    </location>
</feature>
<dbReference type="InterPro" id="IPR006703">
    <property type="entry name" value="G_AIG1"/>
</dbReference>
<dbReference type="GO" id="GO:0005525">
    <property type="term" value="F:GTP binding"/>
    <property type="evidence" value="ECO:0007669"/>
    <property type="project" value="UniProtKB-KW"/>
</dbReference>
<dbReference type="AlphaFoldDB" id="A0A671UPG8"/>
<dbReference type="Gene3D" id="3.40.50.300">
    <property type="entry name" value="P-loop containing nucleotide triphosphate hydrolases"/>
    <property type="match status" value="1"/>
</dbReference>
<keyword evidence="8" id="KW-1185">Reference proteome</keyword>
<feature type="domain" description="AIG1-type G" evidence="6">
    <location>
        <begin position="31"/>
        <end position="240"/>
    </location>
</feature>
<reference evidence="7" key="2">
    <citation type="submission" date="2025-08" db="UniProtKB">
        <authorList>
            <consortium name="Ensembl"/>
        </authorList>
    </citation>
    <scope>IDENTIFICATION</scope>
</reference>
<proteinExistence type="inferred from homology"/>
<keyword evidence="3" id="KW-0342">GTP-binding</keyword>
<dbReference type="CDD" id="cd01852">
    <property type="entry name" value="AIG1"/>
    <property type="match status" value="1"/>
</dbReference>
<dbReference type="InterPro" id="IPR045058">
    <property type="entry name" value="GIMA/IAN/Toc"/>
</dbReference>
<dbReference type="FunFam" id="3.40.50.300:FF:000366">
    <property type="entry name" value="GTPase, IMAP family member 2"/>
    <property type="match status" value="1"/>
</dbReference>
<feature type="transmembrane region" description="Helical" evidence="5">
    <location>
        <begin position="282"/>
        <end position="302"/>
    </location>
</feature>
<keyword evidence="5" id="KW-1133">Transmembrane helix</keyword>